<dbReference type="InterPro" id="IPR011009">
    <property type="entry name" value="Kinase-like_dom_sf"/>
</dbReference>
<dbReference type="Gene3D" id="3.30.200.20">
    <property type="entry name" value="Phosphorylase Kinase, domain 1"/>
    <property type="match status" value="1"/>
</dbReference>
<sequence length="746" mass="86024">MVSHSNNYFSNEANLMLGHEAYHPHQKKVRIPPDIDDPPYFLPLRPLKGNYRLISTLGTGSFGSVTLAKCSVSLKDSANFRIFKNTLIERGLNYSNENSPNKRFGLVAIKSISERLTTLNAYTKVNEVRFILKIPYHENLVQVYEMFIDSTSYKLHIVMECMDINLHQLMKSRKNNHFSLPTLKSILSQVLNGIRHIHRFNYFHRDVKPENILISPSTRFYDQEYLRSGSSQCHDNFVVKIADYGLAREVKNRRAYTSYISTRWYRAPEILLRKGWYSKPVDIWAFGSVAAEVALFAPLFPGSNELDQTYRMLDVLGTPISKNEFNSEYYPSYGYWDEAAFLSRDLGLNLPVTKCIDIQNIITAPELTQLCDVIRLCLTWNPNERPNAEKICSMPYFEGTCVDNYGENIDPNYFKPSFIASSDMYTSKSALNPIRFTYSSNFEKSEKLAGIPPIRKVNHGLQLKIEENQKQNEQEIFSSSVVGSNNNDCWFSDHKNYSFQETNTMALDLTDEILINNSSAVNLNQPSNDNPYFNNIYNNVIDFPDSQTFQQVLLKDEDSRLVEFSNQENGFNSMLNLKDISSDKSIENLKLVPSYLYSNSNSSTNFNLPGQYNERGNFHQEDSIANFGAFHTYTESNIRNIKKLDEIINEQNHSEGDITKQLKHDEVDVENFGDLFIEREFYDKDSRTRGSSLLSCTSQNLHQNHENDLIEILPSSGLKEFLPYEPKQNSKFTEQLYSRFQFPPLN</sequence>
<comment type="similarity">
    <text evidence="1">Belongs to the protein kinase superfamily. CMGC Ser/Thr protein kinase family. CDC2/CDKX subfamily.</text>
</comment>
<organism evidence="9 10">
    <name type="scientific">Wickerhamomyces mucosus</name>
    <dbReference type="NCBI Taxonomy" id="1378264"/>
    <lineage>
        <taxon>Eukaryota</taxon>
        <taxon>Fungi</taxon>
        <taxon>Dikarya</taxon>
        <taxon>Ascomycota</taxon>
        <taxon>Saccharomycotina</taxon>
        <taxon>Saccharomycetes</taxon>
        <taxon>Phaffomycetales</taxon>
        <taxon>Wickerhamomycetaceae</taxon>
        <taxon>Wickerhamomyces</taxon>
    </lineage>
</organism>
<evidence type="ECO:0000313" key="9">
    <source>
        <dbReference type="EMBL" id="KAH3678335.1"/>
    </source>
</evidence>
<name>A0A9P8TH10_9ASCO</name>
<dbReference type="InterPro" id="IPR008271">
    <property type="entry name" value="Ser/Thr_kinase_AS"/>
</dbReference>
<evidence type="ECO:0000313" key="10">
    <source>
        <dbReference type="Proteomes" id="UP000769528"/>
    </source>
</evidence>
<keyword evidence="4 7" id="KW-0547">Nucleotide-binding</keyword>
<dbReference type="SUPFAM" id="SSF56112">
    <property type="entry name" value="Protein kinase-like (PK-like)"/>
    <property type="match status" value="1"/>
</dbReference>
<keyword evidence="2" id="KW-0723">Serine/threonine-protein kinase</keyword>
<accession>A0A9P8TH10</accession>
<dbReference type="EMBL" id="JAEUBF010000448">
    <property type="protein sequence ID" value="KAH3678335.1"/>
    <property type="molecule type" value="Genomic_DNA"/>
</dbReference>
<dbReference type="OrthoDB" id="2158884at2759"/>
<dbReference type="GO" id="GO:0005524">
    <property type="term" value="F:ATP binding"/>
    <property type="evidence" value="ECO:0007669"/>
    <property type="project" value="UniProtKB-UniRule"/>
</dbReference>
<dbReference type="PANTHER" id="PTHR24055">
    <property type="entry name" value="MITOGEN-ACTIVATED PROTEIN KINASE"/>
    <property type="match status" value="1"/>
</dbReference>
<dbReference type="PROSITE" id="PS50011">
    <property type="entry name" value="PROTEIN_KINASE_DOM"/>
    <property type="match status" value="1"/>
</dbReference>
<evidence type="ECO:0000256" key="1">
    <source>
        <dbReference type="ARBA" id="ARBA00006485"/>
    </source>
</evidence>
<dbReference type="Proteomes" id="UP000769528">
    <property type="component" value="Unassembled WGS sequence"/>
</dbReference>
<dbReference type="AlphaFoldDB" id="A0A9P8TH10"/>
<dbReference type="SMART" id="SM00220">
    <property type="entry name" value="S_TKc"/>
    <property type="match status" value="1"/>
</dbReference>
<dbReference type="PROSITE" id="PS00107">
    <property type="entry name" value="PROTEIN_KINASE_ATP"/>
    <property type="match status" value="1"/>
</dbReference>
<feature type="domain" description="Protein kinase" evidence="8">
    <location>
        <begin position="51"/>
        <end position="397"/>
    </location>
</feature>
<dbReference type="InterPro" id="IPR050117">
    <property type="entry name" value="MAPK"/>
</dbReference>
<keyword evidence="10" id="KW-1185">Reference proteome</keyword>
<proteinExistence type="inferred from homology"/>
<dbReference type="InterPro" id="IPR000719">
    <property type="entry name" value="Prot_kinase_dom"/>
</dbReference>
<evidence type="ECO:0000256" key="2">
    <source>
        <dbReference type="ARBA" id="ARBA00022527"/>
    </source>
</evidence>
<evidence type="ECO:0000256" key="6">
    <source>
        <dbReference type="ARBA" id="ARBA00022840"/>
    </source>
</evidence>
<keyword evidence="5" id="KW-0418">Kinase</keyword>
<keyword evidence="6 7" id="KW-0067">ATP-binding</keyword>
<dbReference type="Pfam" id="PF00069">
    <property type="entry name" value="Pkinase"/>
    <property type="match status" value="1"/>
</dbReference>
<dbReference type="GO" id="GO:0004674">
    <property type="term" value="F:protein serine/threonine kinase activity"/>
    <property type="evidence" value="ECO:0007669"/>
    <property type="project" value="UniProtKB-KW"/>
</dbReference>
<evidence type="ECO:0000256" key="5">
    <source>
        <dbReference type="ARBA" id="ARBA00022777"/>
    </source>
</evidence>
<reference evidence="9" key="2">
    <citation type="submission" date="2021-01" db="EMBL/GenBank/DDBJ databases">
        <authorList>
            <person name="Schikora-Tamarit M.A."/>
        </authorList>
    </citation>
    <scope>NUCLEOTIDE SEQUENCE</scope>
    <source>
        <strain evidence="9">CBS6341</strain>
    </source>
</reference>
<evidence type="ECO:0000259" key="8">
    <source>
        <dbReference type="PROSITE" id="PS50011"/>
    </source>
</evidence>
<evidence type="ECO:0000256" key="7">
    <source>
        <dbReference type="PROSITE-ProRule" id="PRU10141"/>
    </source>
</evidence>
<dbReference type="Gene3D" id="1.10.510.10">
    <property type="entry name" value="Transferase(Phosphotransferase) domain 1"/>
    <property type="match status" value="1"/>
</dbReference>
<keyword evidence="3" id="KW-0808">Transferase</keyword>
<dbReference type="PROSITE" id="PS00108">
    <property type="entry name" value="PROTEIN_KINASE_ST"/>
    <property type="match status" value="1"/>
</dbReference>
<dbReference type="InterPro" id="IPR017441">
    <property type="entry name" value="Protein_kinase_ATP_BS"/>
</dbReference>
<dbReference type="FunFam" id="1.10.510.10:FF:000624">
    <property type="entry name" value="Mitogen-activated protein kinase"/>
    <property type="match status" value="1"/>
</dbReference>
<evidence type="ECO:0000256" key="3">
    <source>
        <dbReference type="ARBA" id="ARBA00022679"/>
    </source>
</evidence>
<feature type="binding site" evidence="7">
    <location>
        <position position="84"/>
    </location>
    <ligand>
        <name>ATP</name>
        <dbReference type="ChEBI" id="CHEBI:30616"/>
    </ligand>
</feature>
<evidence type="ECO:0000256" key="4">
    <source>
        <dbReference type="ARBA" id="ARBA00022741"/>
    </source>
</evidence>
<protein>
    <recommendedName>
        <fullName evidence="8">Protein kinase domain-containing protein</fullName>
    </recommendedName>
</protein>
<reference evidence="9" key="1">
    <citation type="journal article" date="2021" name="Open Biol.">
        <title>Shared evolutionary footprints suggest mitochondrial oxidative damage underlies multiple complex I losses in fungi.</title>
        <authorList>
            <person name="Schikora-Tamarit M.A."/>
            <person name="Marcet-Houben M."/>
            <person name="Nosek J."/>
            <person name="Gabaldon T."/>
        </authorList>
    </citation>
    <scope>NUCLEOTIDE SEQUENCE</scope>
    <source>
        <strain evidence="9">CBS6341</strain>
    </source>
</reference>
<comment type="caution">
    <text evidence="9">The sequence shown here is derived from an EMBL/GenBank/DDBJ whole genome shotgun (WGS) entry which is preliminary data.</text>
</comment>
<gene>
    <name evidence="9" type="ORF">WICMUC_001568</name>
</gene>